<dbReference type="InterPro" id="IPR051257">
    <property type="entry name" value="Diverse_CBS-Domain"/>
</dbReference>
<name>A0A0K1JQU5_9MICO</name>
<dbReference type="PANTHER" id="PTHR43080:SF2">
    <property type="entry name" value="CBS DOMAIN-CONTAINING PROTEIN"/>
    <property type="match status" value="1"/>
</dbReference>
<dbReference type="KEGG" id="lmoi:VV02_18825"/>
<dbReference type="PANTHER" id="PTHR43080">
    <property type="entry name" value="CBS DOMAIN-CONTAINING PROTEIN CBSX3, MITOCHONDRIAL"/>
    <property type="match status" value="1"/>
</dbReference>
<keyword evidence="6" id="KW-1185">Reference proteome</keyword>
<reference evidence="5 6" key="1">
    <citation type="submission" date="2015-03" db="EMBL/GenBank/DDBJ databases">
        <title>Luteipulveratus halotolerans sp. nov., a novel actinobacterium (Dermacoccaceae) from Sarawak, Malaysia.</title>
        <authorList>
            <person name="Juboi H."/>
            <person name="Basik A."/>
            <person name="Shamsul S.S."/>
            <person name="Arnold P."/>
            <person name="Schmitt E.K."/>
            <person name="Sanglier J.-J."/>
            <person name="Yeo T."/>
        </authorList>
    </citation>
    <scope>NUCLEOTIDE SEQUENCE [LARGE SCALE GENOMIC DNA]</scope>
    <source>
        <strain evidence="5 6">MN07-A0370</strain>
    </source>
</reference>
<proteinExistence type="predicted"/>
<dbReference type="Pfam" id="PF00571">
    <property type="entry name" value="CBS"/>
    <property type="match status" value="2"/>
</dbReference>
<evidence type="ECO:0000313" key="6">
    <source>
        <dbReference type="Proteomes" id="UP000066480"/>
    </source>
</evidence>
<sequence>MPSFSTVEQLIESKPLVVQPDDRIADVARQMTERGCGCAVVPLGEDTYGLVTDESLRARVISDGVPTTASVSEALATSVPIALVGDSAGEALLTMLEDDADYVVVLDTAHRLCGVVSARDFTLSPTTADVPLHQQIRRSGTIDELVERSLRSPDLLVELLSHGLASGKVIAVYSAIIDTVVRRAIELVFTGHADLPLDEFTWLSLGSNGRRESVLSSDVDSAVAFVGDAPPDLFDAYRAAFGEVHGALARAGLSSDSHGATAPRAVFSRTNAQWRDAAKRWLASPEQNQGAIMTSLLVDGRPVYGDHGLPAVTAVFADVRNHPGTLSLLLKESLSRRARVRTTRDMLMRRSTPFDIKDQALLPVVNIARWAALSVGSPVLSTVERLRAASGSEILPDSQARAAIEAFEVLQRLRLRYQLMQYQSGGRVSDKMPVGSMSAIDRSVIAQAVHEINALQRRMANVSAYLPPEQWTGPQE</sequence>
<dbReference type="InterPro" id="IPR046342">
    <property type="entry name" value="CBS_dom_sf"/>
</dbReference>
<evidence type="ECO:0000259" key="3">
    <source>
        <dbReference type="Pfam" id="PF03445"/>
    </source>
</evidence>
<evidence type="ECO:0008006" key="7">
    <source>
        <dbReference type="Google" id="ProtNLM"/>
    </source>
</evidence>
<evidence type="ECO:0000256" key="1">
    <source>
        <dbReference type="ARBA" id="ARBA00023122"/>
    </source>
</evidence>
<dbReference type="CDD" id="cd05401">
    <property type="entry name" value="NT_GlnE_GlnD_like"/>
    <property type="match status" value="1"/>
</dbReference>
<evidence type="ECO:0000259" key="4">
    <source>
        <dbReference type="Pfam" id="PF10335"/>
    </source>
</evidence>
<dbReference type="Pfam" id="PF10335">
    <property type="entry name" value="DUF294_C"/>
    <property type="match status" value="1"/>
</dbReference>
<dbReference type="InterPro" id="IPR000644">
    <property type="entry name" value="CBS_dom"/>
</dbReference>
<dbReference type="GO" id="GO:0008773">
    <property type="term" value="F:[protein-PII] uridylyltransferase activity"/>
    <property type="evidence" value="ECO:0007669"/>
    <property type="project" value="InterPro"/>
</dbReference>
<dbReference type="AlphaFoldDB" id="A0A0K1JQU5"/>
<dbReference type="Proteomes" id="UP000066480">
    <property type="component" value="Chromosome"/>
</dbReference>
<dbReference type="InterPro" id="IPR005105">
    <property type="entry name" value="GlnD_Uridyltrans_N"/>
</dbReference>
<feature type="domain" description="CBS" evidence="2">
    <location>
        <begin position="74"/>
        <end position="121"/>
    </location>
</feature>
<evidence type="ECO:0000313" key="5">
    <source>
        <dbReference type="EMBL" id="AKU19094.1"/>
    </source>
</evidence>
<evidence type="ECO:0000259" key="2">
    <source>
        <dbReference type="Pfam" id="PF00571"/>
    </source>
</evidence>
<feature type="domain" description="Protein-PII uridylyltransferase N-terminal" evidence="3">
    <location>
        <begin position="153"/>
        <end position="287"/>
    </location>
</feature>
<feature type="domain" description="CBS" evidence="2">
    <location>
        <begin position="7"/>
        <end position="58"/>
    </location>
</feature>
<dbReference type="InterPro" id="IPR018821">
    <property type="entry name" value="DUF294_put_nucleoTrafse_sb-bd"/>
</dbReference>
<dbReference type="EMBL" id="CP011112">
    <property type="protein sequence ID" value="AKU19094.1"/>
    <property type="molecule type" value="Genomic_DNA"/>
</dbReference>
<feature type="domain" description="DUF294" evidence="4">
    <location>
        <begin position="326"/>
        <end position="460"/>
    </location>
</feature>
<dbReference type="PATRIC" id="fig|571913.6.peg.3812"/>
<gene>
    <name evidence="5" type="ORF">VV02_18825</name>
</gene>
<keyword evidence="1" id="KW-0129">CBS domain</keyword>
<accession>A0A0K1JQU5</accession>
<dbReference type="STRING" id="571913.VV02_18825"/>
<dbReference type="Pfam" id="PF03445">
    <property type="entry name" value="DUF294"/>
    <property type="match status" value="1"/>
</dbReference>
<protein>
    <recommendedName>
        <fullName evidence="7">Histidine kinase</fullName>
    </recommendedName>
</protein>
<organism evidence="5 6">
    <name type="scientific">Luteipulveratus mongoliensis</name>
    <dbReference type="NCBI Taxonomy" id="571913"/>
    <lineage>
        <taxon>Bacteria</taxon>
        <taxon>Bacillati</taxon>
        <taxon>Actinomycetota</taxon>
        <taxon>Actinomycetes</taxon>
        <taxon>Micrococcales</taxon>
        <taxon>Dermacoccaceae</taxon>
        <taxon>Luteipulveratus</taxon>
    </lineage>
</organism>
<dbReference type="SUPFAM" id="SSF54631">
    <property type="entry name" value="CBS-domain pair"/>
    <property type="match status" value="1"/>
</dbReference>
<dbReference type="Gene3D" id="3.10.580.10">
    <property type="entry name" value="CBS-domain"/>
    <property type="match status" value="1"/>
</dbReference>